<evidence type="ECO:0000313" key="3">
    <source>
        <dbReference type="Proteomes" id="UP001597114"/>
    </source>
</evidence>
<keyword evidence="3" id="KW-1185">Reference proteome</keyword>
<feature type="region of interest" description="Disordered" evidence="1">
    <location>
        <begin position="58"/>
        <end position="99"/>
    </location>
</feature>
<feature type="compositionally biased region" description="Low complexity" evidence="1">
    <location>
        <begin position="79"/>
        <end position="88"/>
    </location>
</feature>
<evidence type="ECO:0000313" key="2">
    <source>
        <dbReference type="EMBL" id="MFD1524385.1"/>
    </source>
</evidence>
<reference evidence="3" key="1">
    <citation type="journal article" date="2019" name="Int. J. Syst. Evol. Microbiol.">
        <title>The Global Catalogue of Microorganisms (GCM) 10K type strain sequencing project: providing services to taxonomists for standard genome sequencing and annotation.</title>
        <authorList>
            <consortium name="The Broad Institute Genomics Platform"/>
            <consortium name="The Broad Institute Genome Sequencing Center for Infectious Disease"/>
            <person name="Wu L."/>
            <person name="Ma J."/>
        </authorList>
    </citation>
    <scope>NUCLEOTIDE SEQUENCE [LARGE SCALE GENOMIC DNA]</scope>
    <source>
        <strain evidence="3">CCM 7043</strain>
    </source>
</reference>
<dbReference type="RefSeq" id="WP_344717502.1">
    <property type="nucleotide sequence ID" value="NZ_BAAAUS010000001.1"/>
</dbReference>
<organism evidence="2 3">
    <name type="scientific">Pseudonocardia yunnanensis</name>
    <dbReference type="NCBI Taxonomy" id="58107"/>
    <lineage>
        <taxon>Bacteria</taxon>
        <taxon>Bacillati</taxon>
        <taxon>Actinomycetota</taxon>
        <taxon>Actinomycetes</taxon>
        <taxon>Pseudonocardiales</taxon>
        <taxon>Pseudonocardiaceae</taxon>
        <taxon>Pseudonocardia</taxon>
    </lineage>
</organism>
<gene>
    <name evidence="2" type="ORF">ACFSJD_43345</name>
</gene>
<accession>A0ABW4FBD1</accession>
<proteinExistence type="predicted"/>
<comment type="caution">
    <text evidence="2">The sequence shown here is derived from an EMBL/GenBank/DDBJ whole genome shotgun (WGS) entry which is preliminary data.</text>
</comment>
<dbReference type="Proteomes" id="UP001597114">
    <property type="component" value="Unassembled WGS sequence"/>
</dbReference>
<dbReference type="EMBL" id="JBHUCO010000082">
    <property type="protein sequence ID" value="MFD1524385.1"/>
    <property type="molecule type" value="Genomic_DNA"/>
</dbReference>
<sequence length="99" mass="10726">MAQVVIQPSYGSTDARKHWDRTLKAKITFSDGELQEALTDEQLTALMAMHPEGVARFWGATPNHDKRMSTLRPGDVIPSSGSRSSGVSARLGTASAMPR</sequence>
<protein>
    <submittedName>
        <fullName evidence="2">Uncharacterized protein</fullName>
    </submittedName>
</protein>
<name>A0ABW4FBD1_9PSEU</name>
<evidence type="ECO:0000256" key="1">
    <source>
        <dbReference type="SAM" id="MobiDB-lite"/>
    </source>
</evidence>